<evidence type="ECO:0000256" key="1">
    <source>
        <dbReference type="SAM" id="MobiDB-lite"/>
    </source>
</evidence>
<gene>
    <name evidence="2" type="ORF">ODALV1_LOCUS19571</name>
</gene>
<feature type="region of interest" description="Disordered" evidence="1">
    <location>
        <begin position="503"/>
        <end position="560"/>
    </location>
</feature>
<feature type="region of interest" description="Disordered" evidence="1">
    <location>
        <begin position="1166"/>
        <end position="1185"/>
    </location>
</feature>
<dbReference type="EMBL" id="CAXLJM020000066">
    <property type="protein sequence ID" value="CAL8121866.1"/>
    <property type="molecule type" value="Genomic_DNA"/>
</dbReference>
<feature type="compositionally biased region" description="Polar residues" evidence="1">
    <location>
        <begin position="13"/>
        <end position="32"/>
    </location>
</feature>
<proteinExistence type="predicted"/>
<name>A0ABP1R7Z0_9HEXA</name>
<dbReference type="Proteomes" id="UP001642540">
    <property type="component" value="Unassembled WGS sequence"/>
</dbReference>
<feature type="compositionally biased region" description="Basic and acidic residues" evidence="1">
    <location>
        <begin position="1167"/>
        <end position="1181"/>
    </location>
</feature>
<organism evidence="2 3">
    <name type="scientific">Orchesella dallaii</name>
    <dbReference type="NCBI Taxonomy" id="48710"/>
    <lineage>
        <taxon>Eukaryota</taxon>
        <taxon>Metazoa</taxon>
        <taxon>Ecdysozoa</taxon>
        <taxon>Arthropoda</taxon>
        <taxon>Hexapoda</taxon>
        <taxon>Collembola</taxon>
        <taxon>Entomobryomorpha</taxon>
        <taxon>Entomobryoidea</taxon>
        <taxon>Orchesellidae</taxon>
        <taxon>Orchesellinae</taxon>
        <taxon>Orchesella</taxon>
    </lineage>
</organism>
<feature type="compositionally biased region" description="Basic and acidic residues" evidence="1">
    <location>
        <begin position="47"/>
        <end position="59"/>
    </location>
</feature>
<evidence type="ECO:0000313" key="2">
    <source>
        <dbReference type="EMBL" id="CAL8121866.1"/>
    </source>
</evidence>
<sequence length="1392" mass="158029">MSDDTNAHDDTFQEASTNNDNDQSGQSPTFSEQLPDGSVNDDNLNPDDIHEPNSSELQRRRTEALERILLASDSNLSLSQSPDPARRPQLSGAVRRLGMAGLRDQRRRFFNRRLLSRDDLERAIFIPIRTRSAVSGINLPPETADNTSGNSVRDLVERSRLGSGNGDNNSRRINVSTFFMELTYSTDLQPFHLFKNSGESQKRRLEIHAANTISLIQEYCPVKQNKLSQFRYCVKMQRQEQLDFKCLDINPLEVLDPAQIKCNTKVIVIAQDDYNNEWGNPFTSHLLSKLNNKHVYPTCITFESDLPLITLIEHLNDLHTFSGKVNINDTAFSKKAKNYLVMGTLAKLLENWNIPVLILDATPSNFINTESIKAFAEKFQIKTFEYVSEGESSRQVKAKAKQIGKLVRKALLECNLQKLRLNLAKRNAESGKNSKDTKMSPINSTLLNDDCRKIVLSLHERMNSVHHQLTDQGVDQFFKETSRISLLEDGILADIENSEAFKYGTQTPNSKSSLSGRTCLSRGSTTTRSGDCETERRATFSASDDRESNGRPRTSYSQSDDDVLFPSAIARDQEKVSELLFNELNQRWRVQGPQTCIPPGSDAGPYCDALLDSEKQLLLSIIQEVTNFEILKDIRNELKDSKKDLEGRLYGYNPDFTNLIASAEEFLHGKSSCMEPCKDELEFYKMPVSFVYSEAEVKYMKAKPPLYLLTAESPSQTIKMAIEESTKLFLDAVKHATCGSRRISFSRRNHTKAIVVIEDNNEVLELLTVALWFFEKTPLATFQAKYCHNREEFLLTLDACRLYFGTYPAYLARKDERIFERWLGVGMNDILRSHNSKILLIDFPRPGMLLQRSKNILINRLKLEEKLHNIKSFIISKPTKKEDNLSTVENILDEIHKCLDSRDKLLFRKARRMYLDLKLYKQIEQKSRQDVKSLREWGLPEPDTEHDLWERLRNSDIVLNGPIPPLELIHLPCIQEIQSLASITSDSNFIENATSISNADIALSETETCSVNPNSVAEIHSEEDTITLVDVTLNATHETETLEDIDEFCNNNPDVYSQFDTFDEVYDDDYLDSFMHQIENSANCTNRCLSNGVRYNTSSNRSNQDEDLMETCTHDLNSAADLERTISRGKRDHNLDSITDLRPSSENILNQRQRNSNKIHISCKNLPSEEGRTRTSTEDLTHQTSDGITKCNHSLSAVSTEELLNATLQRSPGFLNLYDDDLLTESIHYNPRFKTSNLMNVTDVDLDEEHKKAYTRIEFTLAPKVTSGESSSRSSISLQKTIKLNKTFEAESLSSVEARTSLKETQSEIVNATSSTDIEAKEEDFIDLEVRNCGDMTNSSVNSINSNKSTAGLINSSRTNERSSWLSTVRRYLQLRTGKNSNAGKPSPKLKK</sequence>
<comment type="caution">
    <text evidence="2">The sequence shown here is derived from an EMBL/GenBank/DDBJ whole genome shotgun (WGS) entry which is preliminary data.</text>
</comment>
<feature type="compositionally biased region" description="Polar residues" evidence="1">
    <location>
        <begin position="504"/>
        <end position="529"/>
    </location>
</feature>
<accession>A0ABP1R7Z0</accession>
<protein>
    <submittedName>
        <fullName evidence="2">Uncharacterized protein</fullName>
    </submittedName>
</protein>
<evidence type="ECO:0000313" key="3">
    <source>
        <dbReference type="Proteomes" id="UP001642540"/>
    </source>
</evidence>
<feature type="compositionally biased region" description="Basic and acidic residues" evidence="1">
    <location>
        <begin position="530"/>
        <end position="550"/>
    </location>
</feature>
<feature type="region of interest" description="Disordered" evidence="1">
    <location>
        <begin position="1"/>
        <end position="59"/>
    </location>
</feature>
<keyword evidence="3" id="KW-1185">Reference proteome</keyword>
<reference evidence="2 3" key="1">
    <citation type="submission" date="2024-08" db="EMBL/GenBank/DDBJ databases">
        <authorList>
            <person name="Cucini C."/>
            <person name="Frati F."/>
        </authorList>
    </citation>
    <scope>NUCLEOTIDE SEQUENCE [LARGE SCALE GENOMIC DNA]</scope>
</reference>
<feature type="compositionally biased region" description="Basic and acidic residues" evidence="1">
    <location>
        <begin position="1"/>
        <end position="11"/>
    </location>
</feature>